<sequence length="202" mass="23160">MKNLLFIVLIIITFSCNNTSKNNSQEITCESIDIFLYNEDCNGAHPNPLLLSSYSINIKITNSYNNSILLDFDLPIARVVNNKGIATDLEVFKKNNITVIFEEKKNNFSIPSNSNINLHLRDVNSTRFNFNDFEKDILRKDILNSNLVFNNVNSKKMTPFPNVLRIPENIKIRYYIDDLPVNRNDTIKFCKVSKHPPASASL</sequence>
<dbReference type="PROSITE" id="PS51257">
    <property type="entry name" value="PROKAR_LIPOPROTEIN"/>
    <property type="match status" value="1"/>
</dbReference>
<protein>
    <submittedName>
        <fullName evidence="1">Uncharacterized protein</fullName>
    </submittedName>
</protein>
<organism evidence="1 2">
    <name type="scientific">Patiriisocius marinistellae</name>
    <dbReference type="NCBI Taxonomy" id="2494560"/>
    <lineage>
        <taxon>Bacteria</taxon>
        <taxon>Pseudomonadati</taxon>
        <taxon>Bacteroidota</taxon>
        <taxon>Flavobacteriia</taxon>
        <taxon>Flavobacteriales</taxon>
        <taxon>Flavobacteriaceae</taxon>
        <taxon>Patiriisocius</taxon>
    </lineage>
</organism>
<name>A0A5J4G036_9FLAO</name>
<dbReference type="RefSeq" id="WP_151893294.1">
    <property type="nucleotide sequence ID" value="NZ_BKCF01000001.1"/>
</dbReference>
<evidence type="ECO:0000313" key="1">
    <source>
        <dbReference type="EMBL" id="GEQ85371.1"/>
    </source>
</evidence>
<keyword evidence="2" id="KW-1185">Reference proteome</keyword>
<accession>A0A5J4G036</accession>
<dbReference type="AlphaFoldDB" id="A0A5J4G036"/>
<reference evidence="1 2" key="1">
    <citation type="submission" date="2019-08" db="EMBL/GenBank/DDBJ databases">
        <title>Ulvibacter marinistellae sp. nov., isolated from a starfish, Patiria pectinifera.</title>
        <authorList>
            <person name="Kawano K."/>
            <person name="Ushijima N."/>
            <person name="Kihara M."/>
            <person name="Itoh H."/>
        </authorList>
    </citation>
    <scope>NUCLEOTIDE SEQUENCE [LARGE SCALE GENOMIC DNA]</scope>
    <source>
        <strain evidence="1 2">KK4</strain>
    </source>
</reference>
<dbReference type="EMBL" id="BKCF01000001">
    <property type="protein sequence ID" value="GEQ85371.1"/>
    <property type="molecule type" value="Genomic_DNA"/>
</dbReference>
<comment type="caution">
    <text evidence="1">The sequence shown here is derived from an EMBL/GenBank/DDBJ whole genome shotgun (WGS) entry which is preliminary data.</text>
</comment>
<evidence type="ECO:0000313" key="2">
    <source>
        <dbReference type="Proteomes" id="UP000326994"/>
    </source>
</evidence>
<proteinExistence type="predicted"/>
<dbReference type="OrthoDB" id="1254942at2"/>
<gene>
    <name evidence="1" type="ORF">ULMS_08790</name>
</gene>
<dbReference type="Proteomes" id="UP000326994">
    <property type="component" value="Unassembled WGS sequence"/>
</dbReference>